<dbReference type="Proteomes" id="UP001183610">
    <property type="component" value="Unassembled WGS sequence"/>
</dbReference>
<evidence type="ECO:0000256" key="2">
    <source>
        <dbReference type="SAM" id="MobiDB-lite"/>
    </source>
</evidence>
<feature type="region of interest" description="Disordered" evidence="2">
    <location>
        <begin position="154"/>
        <end position="173"/>
    </location>
</feature>
<comment type="caution">
    <text evidence="3">The sequence shown here is derived from an EMBL/GenBank/DDBJ whole genome shotgun (WGS) entry which is preliminary data.</text>
</comment>
<protein>
    <recommendedName>
        <fullName evidence="5">Tyr recombinase domain-containing protein</fullName>
    </recommendedName>
</protein>
<evidence type="ECO:0000256" key="1">
    <source>
        <dbReference type="ARBA" id="ARBA00023172"/>
    </source>
</evidence>
<dbReference type="InterPro" id="IPR011010">
    <property type="entry name" value="DNA_brk_join_enz"/>
</dbReference>
<dbReference type="RefSeq" id="WP_010286453.1">
    <property type="nucleotide sequence ID" value="NZ_JAVRET010000032.1"/>
</dbReference>
<dbReference type="InterPro" id="IPR013762">
    <property type="entry name" value="Integrase-like_cat_sf"/>
</dbReference>
<name>A0ABU2R1F2_9ACTN</name>
<proteinExistence type="predicted"/>
<accession>A0ABU2R1F2</accession>
<dbReference type="SUPFAM" id="SSF56349">
    <property type="entry name" value="DNA breaking-rejoining enzymes"/>
    <property type="match status" value="1"/>
</dbReference>
<evidence type="ECO:0000313" key="3">
    <source>
        <dbReference type="EMBL" id="MDT0410455.1"/>
    </source>
</evidence>
<sequence length="173" mass="18647">MDGWTPIETPPKTDGSMAAVIVDRGTVSVLREHRARQLAERDAWNAAAAERRARGEEAEDWTDTGKVLTAEGGGWLHPDVLSREFARIVEAAGLPPINLRDLRHVAAGLVKAGGGDIHDAKAKLRHSTISLTSDTYMALFTEYEQGLAERSAAAVPRARRTEESVEGAGPALQ</sequence>
<reference evidence="4" key="1">
    <citation type="submission" date="2023-07" db="EMBL/GenBank/DDBJ databases">
        <title>30 novel species of actinomycetes from the DSMZ collection.</title>
        <authorList>
            <person name="Nouioui I."/>
        </authorList>
    </citation>
    <scope>NUCLEOTIDE SEQUENCE [LARGE SCALE GENOMIC DNA]</scope>
    <source>
        <strain evidence="4">DSM 41979</strain>
    </source>
</reference>
<gene>
    <name evidence="3" type="ORF">RM698_15490</name>
</gene>
<dbReference type="Gene3D" id="1.10.443.10">
    <property type="entry name" value="Intergrase catalytic core"/>
    <property type="match status" value="1"/>
</dbReference>
<dbReference type="EMBL" id="JAVRET010000032">
    <property type="protein sequence ID" value="MDT0410455.1"/>
    <property type="molecule type" value="Genomic_DNA"/>
</dbReference>
<keyword evidence="4" id="KW-1185">Reference proteome</keyword>
<organism evidence="3 4">
    <name type="scientific">Streptomyces evansiae</name>
    <dbReference type="NCBI Taxonomy" id="3075535"/>
    <lineage>
        <taxon>Bacteria</taxon>
        <taxon>Bacillati</taxon>
        <taxon>Actinomycetota</taxon>
        <taxon>Actinomycetes</taxon>
        <taxon>Kitasatosporales</taxon>
        <taxon>Streptomycetaceae</taxon>
        <taxon>Streptomyces</taxon>
    </lineage>
</organism>
<evidence type="ECO:0000313" key="4">
    <source>
        <dbReference type="Proteomes" id="UP001183610"/>
    </source>
</evidence>
<evidence type="ECO:0008006" key="5">
    <source>
        <dbReference type="Google" id="ProtNLM"/>
    </source>
</evidence>
<keyword evidence="1" id="KW-0233">DNA recombination</keyword>